<accession>A0A928VM42</accession>
<feature type="domain" description="NrtR DNA-binding winged helix" evidence="1">
    <location>
        <begin position="9"/>
        <end position="69"/>
    </location>
</feature>
<gene>
    <name evidence="2" type="ORF">IQ266_15495</name>
</gene>
<dbReference type="InterPro" id="IPR036388">
    <property type="entry name" value="WH-like_DNA-bd_sf"/>
</dbReference>
<evidence type="ECO:0000313" key="2">
    <source>
        <dbReference type="EMBL" id="MBE9031138.1"/>
    </source>
</evidence>
<keyword evidence="2" id="KW-0378">Hydrolase</keyword>
<evidence type="ECO:0000259" key="1">
    <source>
        <dbReference type="Pfam" id="PF21906"/>
    </source>
</evidence>
<dbReference type="Gene3D" id="1.10.10.10">
    <property type="entry name" value="Winged helix-like DNA-binding domain superfamily/Winged helix DNA-binding domain"/>
    <property type="match status" value="1"/>
</dbReference>
<reference evidence="2" key="1">
    <citation type="submission" date="2020-10" db="EMBL/GenBank/DDBJ databases">
        <authorList>
            <person name="Castelo-Branco R."/>
            <person name="Eusebio N."/>
            <person name="Adriana R."/>
            <person name="Vieira A."/>
            <person name="Brugerolle De Fraissinette N."/>
            <person name="Rezende De Castro R."/>
            <person name="Schneider M.P."/>
            <person name="Vasconcelos V."/>
            <person name="Leao P.N."/>
        </authorList>
    </citation>
    <scope>NUCLEOTIDE SEQUENCE</scope>
    <source>
        <strain evidence="2">LEGE 11480</strain>
    </source>
</reference>
<feature type="non-terminal residue" evidence="2">
    <location>
        <position position="1"/>
    </location>
</feature>
<comment type="caution">
    <text evidence="2">The sequence shown here is derived from an EMBL/GenBank/DDBJ whole genome shotgun (WGS) entry which is preliminary data.</text>
</comment>
<dbReference type="InterPro" id="IPR036390">
    <property type="entry name" value="WH_DNA-bd_sf"/>
</dbReference>
<dbReference type="SUPFAM" id="SSF46785">
    <property type="entry name" value="Winged helix' DNA-binding domain"/>
    <property type="match status" value="1"/>
</dbReference>
<dbReference type="EMBL" id="JADEXQ010000054">
    <property type="protein sequence ID" value="MBE9031138.1"/>
    <property type="molecule type" value="Genomic_DNA"/>
</dbReference>
<dbReference type="Proteomes" id="UP000625316">
    <property type="component" value="Unassembled WGS sequence"/>
</dbReference>
<keyword evidence="3" id="KW-1185">Reference proteome</keyword>
<organism evidence="2 3">
    <name type="scientific">Romeriopsis navalis LEGE 11480</name>
    <dbReference type="NCBI Taxonomy" id="2777977"/>
    <lineage>
        <taxon>Bacteria</taxon>
        <taxon>Bacillati</taxon>
        <taxon>Cyanobacteriota</taxon>
        <taxon>Cyanophyceae</taxon>
        <taxon>Leptolyngbyales</taxon>
        <taxon>Leptolyngbyaceae</taxon>
        <taxon>Romeriopsis</taxon>
        <taxon>Romeriopsis navalis</taxon>
    </lineage>
</organism>
<protein>
    <submittedName>
        <fullName evidence="2">NUDIX hydrolase</fullName>
    </submittedName>
</protein>
<dbReference type="GO" id="GO:0016787">
    <property type="term" value="F:hydrolase activity"/>
    <property type="evidence" value="ECO:0007669"/>
    <property type="project" value="UniProtKB-KW"/>
</dbReference>
<proteinExistence type="predicted"/>
<dbReference type="RefSeq" id="WP_405127629.1">
    <property type="nucleotide sequence ID" value="NZ_JADEXQ010000054.1"/>
</dbReference>
<sequence length="86" mass="10221">GKIRYEPIGFELLPQKFTLSQLQQLYELILATSLDKRNFRKKILKMGLLIELDEYQTNVSHRAARFYQFDESAYRSLKAQGFNFEL</sequence>
<dbReference type="InterPro" id="IPR054105">
    <property type="entry name" value="WHD_NrtR"/>
</dbReference>
<name>A0A928VM42_9CYAN</name>
<evidence type="ECO:0000313" key="3">
    <source>
        <dbReference type="Proteomes" id="UP000625316"/>
    </source>
</evidence>
<dbReference type="AlphaFoldDB" id="A0A928VM42"/>
<dbReference type="Pfam" id="PF21906">
    <property type="entry name" value="WHD_NrtR"/>
    <property type="match status" value="1"/>
</dbReference>